<dbReference type="AlphaFoldDB" id="A0A914VFP0"/>
<protein>
    <submittedName>
        <fullName evidence="3">Uncharacterized protein</fullName>
    </submittedName>
</protein>
<sequence>MQVTREDTMWENEMAYATHGGTSGGGGGSSGINMANFSPLSAHMVTSPSCSNPLTLQKAQTTNGQQQRAGLM</sequence>
<name>A0A914VFP0_9BILA</name>
<organism evidence="2 3">
    <name type="scientific">Plectus sambesii</name>
    <dbReference type="NCBI Taxonomy" id="2011161"/>
    <lineage>
        <taxon>Eukaryota</taxon>
        <taxon>Metazoa</taxon>
        <taxon>Ecdysozoa</taxon>
        <taxon>Nematoda</taxon>
        <taxon>Chromadorea</taxon>
        <taxon>Plectida</taxon>
        <taxon>Plectina</taxon>
        <taxon>Plectoidea</taxon>
        <taxon>Plectidae</taxon>
        <taxon>Plectus</taxon>
    </lineage>
</organism>
<dbReference type="Proteomes" id="UP000887566">
    <property type="component" value="Unplaced"/>
</dbReference>
<evidence type="ECO:0000256" key="1">
    <source>
        <dbReference type="SAM" id="MobiDB-lite"/>
    </source>
</evidence>
<reference evidence="3" key="1">
    <citation type="submission" date="2022-11" db="UniProtKB">
        <authorList>
            <consortium name="WormBaseParasite"/>
        </authorList>
    </citation>
    <scope>IDENTIFICATION</scope>
</reference>
<accession>A0A914VFP0</accession>
<keyword evidence="2" id="KW-1185">Reference proteome</keyword>
<evidence type="ECO:0000313" key="3">
    <source>
        <dbReference type="WBParaSite" id="PSAMB.scaffold19477size814.g37874.t1"/>
    </source>
</evidence>
<dbReference type="WBParaSite" id="PSAMB.scaffold19477size814.g37874.t1">
    <property type="protein sequence ID" value="PSAMB.scaffold19477size814.g37874.t1"/>
    <property type="gene ID" value="PSAMB.scaffold19477size814.g37874"/>
</dbReference>
<feature type="region of interest" description="Disordered" evidence="1">
    <location>
        <begin position="44"/>
        <end position="72"/>
    </location>
</feature>
<proteinExistence type="predicted"/>
<evidence type="ECO:0000313" key="2">
    <source>
        <dbReference type="Proteomes" id="UP000887566"/>
    </source>
</evidence>